<organism evidence="1 2">
    <name type="scientific">Hypoxylon rubiginosum</name>
    <dbReference type="NCBI Taxonomy" id="110542"/>
    <lineage>
        <taxon>Eukaryota</taxon>
        <taxon>Fungi</taxon>
        <taxon>Dikarya</taxon>
        <taxon>Ascomycota</taxon>
        <taxon>Pezizomycotina</taxon>
        <taxon>Sordariomycetes</taxon>
        <taxon>Xylariomycetidae</taxon>
        <taxon>Xylariales</taxon>
        <taxon>Hypoxylaceae</taxon>
        <taxon>Hypoxylon</taxon>
    </lineage>
</organism>
<dbReference type="EMBL" id="MU394292">
    <property type="protein sequence ID" value="KAI6090191.1"/>
    <property type="molecule type" value="Genomic_DNA"/>
</dbReference>
<accession>A0ACC0DC42</accession>
<comment type="caution">
    <text evidence="1">The sequence shown here is derived from an EMBL/GenBank/DDBJ whole genome shotgun (WGS) entry which is preliminary data.</text>
</comment>
<proteinExistence type="predicted"/>
<evidence type="ECO:0000313" key="2">
    <source>
        <dbReference type="Proteomes" id="UP001497680"/>
    </source>
</evidence>
<keyword evidence="2" id="KW-1185">Reference proteome</keyword>
<reference evidence="1 2" key="1">
    <citation type="journal article" date="2022" name="New Phytol.">
        <title>Ecological generalism drives hyperdiversity of secondary metabolite gene clusters in xylarialean endophytes.</title>
        <authorList>
            <person name="Franco M.E.E."/>
            <person name="Wisecaver J.H."/>
            <person name="Arnold A.E."/>
            <person name="Ju Y.M."/>
            <person name="Slot J.C."/>
            <person name="Ahrendt S."/>
            <person name="Moore L.P."/>
            <person name="Eastman K.E."/>
            <person name="Scott K."/>
            <person name="Konkel Z."/>
            <person name="Mondo S.J."/>
            <person name="Kuo A."/>
            <person name="Hayes R.D."/>
            <person name="Haridas S."/>
            <person name="Andreopoulos B."/>
            <person name="Riley R."/>
            <person name="LaButti K."/>
            <person name="Pangilinan J."/>
            <person name="Lipzen A."/>
            <person name="Amirebrahimi M."/>
            <person name="Yan J."/>
            <person name="Adam C."/>
            <person name="Keymanesh K."/>
            <person name="Ng V."/>
            <person name="Louie K."/>
            <person name="Northen T."/>
            <person name="Drula E."/>
            <person name="Henrissat B."/>
            <person name="Hsieh H.M."/>
            <person name="Youens-Clark K."/>
            <person name="Lutzoni F."/>
            <person name="Miadlikowska J."/>
            <person name="Eastwood D.C."/>
            <person name="Hamelin R.C."/>
            <person name="Grigoriev I.V."/>
            <person name="U'Ren J.M."/>
        </authorList>
    </citation>
    <scope>NUCLEOTIDE SEQUENCE [LARGE SCALE GENOMIC DNA]</scope>
    <source>
        <strain evidence="1 2">ER1909</strain>
    </source>
</reference>
<evidence type="ECO:0000313" key="1">
    <source>
        <dbReference type="EMBL" id="KAI6090191.1"/>
    </source>
</evidence>
<name>A0ACC0DC42_9PEZI</name>
<protein>
    <submittedName>
        <fullName evidence="1">Uncharacterized protein</fullName>
    </submittedName>
</protein>
<gene>
    <name evidence="1" type="ORF">F4821DRAFT_38254</name>
</gene>
<dbReference type="Proteomes" id="UP001497680">
    <property type="component" value="Unassembled WGS sequence"/>
</dbReference>
<sequence length="170" mass="19530">MAQRGSGRVGLRGRLGIYGTCEEYTKNEIRRRWCSRIYYKIWALYGGIMARIPWCDAFTVFSRRFEKRRTSKDFHSSALKLYEDHAKKIQSWGGVGKDGLIRVLAFMFISSAAAFSRCPSPPGEINLLQLAFFYRDVVQRRLGGMCVYESCETTPWFQGGMARRELNLGA</sequence>